<evidence type="ECO:0000256" key="1">
    <source>
        <dbReference type="ARBA" id="ARBA00038305"/>
    </source>
</evidence>
<dbReference type="Proteomes" id="UP000240708">
    <property type="component" value="Unassembled WGS sequence"/>
</dbReference>
<sequence>MYPENLIAPMREELTNVGFQEFRTAEQVEEHLTDHKGTTFIVINSVCGCAAGAARPGVRYALENSSAKPDVLATVFAGNDVEAVAKVRQLHLPYPPSSPSMAMFKNGELVHFIERHHIEGRNAKMIGDHLVEVFEHFCK</sequence>
<dbReference type="Gene3D" id="3.40.30.10">
    <property type="entry name" value="Glutaredoxin"/>
    <property type="match status" value="1"/>
</dbReference>
<evidence type="ECO:0000313" key="2">
    <source>
        <dbReference type="EMBL" id="PSL06270.1"/>
    </source>
</evidence>
<reference evidence="2 3" key="1">
    <citation type="submission" date="2018-03" db="EMBL/GenBank/DDBJ databases">
        <title>Genomic Encyclopedia of Archaeal and Bacterial Type Strains, Phase II (KMG-II): from individual species to whole genera.</title>
        <authorList>
            <person name="Goeker M."/>
        </authorList>
    </citation>
    <scope>NUCLEOTIDE SEQUENCE [LARGE SCALE GENOMIC DNA]</scope>
    <source>
        <strain evidence="2 3">DSM 28057</strain>
    </source>
</reference>
<proteinExistence type="inferred from homology"/>
<organism evidence="2 3">
    <name type="scientific">Cecembia rubra</name>
    <dbReference type="NCBI Taxonomy" id="1485585"/>
    <lineage>
        <taxon>Bacteria</taxon>
        <taxon>Pseudomonadati</taxon>
        <taxon>Bacteroidota</taxon>
        <taxon>Cytophagia</taxon>
        <taxon>Cytophagales</taxon>
        <taxon>Cyclobacteriaceae</taxon>
        <taxon>Cecembia</taxon>
    </lineage>
</organism>
<dbReference type="OrthoDB" id="9793981at2"/>
<comment type="similarity">
    <text evidence="1">Belongs to the bacilliredoxin family.</text>
</comment>
<protein>
    <submittedName>
        <fullName evidence="2">Putative YphP/YqiW family bacilliredoxin</fullName>
    </submittedName>
</protein>
<dbReference type="InterPro" id="IPR009474">
    <property type="entry name" value="BrxB/BrxA"/>
</dbReference>
<dbReference type="PANTHER" id="PTHR40052">
    <property type="entry name" value="UPF0403 PROTEIN YQIW-RELATED"/>
    <property type="match status" value="1"/>
</dbReference>
<name>A0A2P8E9Y7_9BACT</name>
<gene>
    <name evidence="2" type="ORF">CLV48_10285</name>
</gene>
<dbReference type="Pfam" id="PF06491">
    <property type="entry name" value="Disulph_isomer"/>
    <property type="match status" value="1"/>
</dbReference>
<keyword evidence="3" id="KW-1185">Reference proteome</keyword>
<dbReference type="EMBL" id="PYGF01000002">
    <property type="protein sequence ID" value="PSL06270.1"/>
    <property type="molecule type" value="Genomic_DNA"/>
</dbReference>
<accession>A0A2P8E9Y7</accession>
<dbReference type="PANTHER" id="PTHR40052:SF2">
    <property type="entry name" value="BACILLIREDOXIN BRXA"/>
    <property type="match status" value="1"/>
</dbReference>
<dbReference type="RefSeq" id="WP_106566220.1">
    <property type="nucleotide sequence ID" value="NZ_JAUVYL010000168.1"/>
</dbReference>
<evidence type="ECO:0000313" key="3">
    <source>
        <dbReference type="Proteomes" id="UP000240708"/>
    </source>
</evidence>
<dbReference type="AlphaFoldDB" id="A0A2P8E9Y7"/>
<comment type="caution">
    <text evidence="2">The sequence shown here is derived from an EMBL/GenBank/DDBJ whole genome shotgun (WGS) entry which is preliminary data.</text>
</comment>
<dbReference type="NCBIfam" id="TIGR04191">
    <property type="entry name" value="YphP_YqiW"/>
    <property type="match status" value="1"/>
</dbReference>